<dbReference type="HOGENOM" id="CLU_1971379_0_0_1"/>
<organism evidence="2 3">
    <name type="scientific">Serendipita indica (strain DSM 11827)</name>
    <name type="common">Root endophyte fungus</name>
    <name type="synonym">Piriformospora indica</name>
    <dbReference type="NCBI Taxonomy" id="1109443"/>
    <lineage>
        <taxon>Eukaryota</taxon>
        <taxon>Fungi</taxon>
        <taxon>Dikarya</taxon>
        <taxon>Basidiomycota</taxon>
        <taxon>Agaricomycotina</taxon>
        <taxon>Agaricomycetes</taxon>
        <taxon>Sebacinales</taxon>
        <taxon>Serendipitaceae</taxon>
        <taxon>Serendipita</taxon>
    </lineage>
</organism>
<name>G4U0S3_SERID</name>
<feature type="compositionally biased region" description="Polar residues" evidence="1">
    <location>
        <begin position="84"/>
        <end position="101"/>
    </location>
</feature>
<accession>G4U0S3</accession>
<evidence type="ECO:0000313" key="3">
    <source>
        <dbReference type="Proteomes" id="UP000007148"/>
    </source>
</evidence>
<dbReference type="AlphaFoldDB" id="G4U0S3"/>
<dbReference type="EMBL" id="CAFZ01001328">
    <property type="protein sequence ID" value="CCA77166.1"/>
    <property type="molecule type" value="Genomic_DNA"/>
</dbReference>
<feature type="region of interest" description="Disordered" evidence="1">
    <location>
        <begin position="53"/>
        <end position="104"/>
    </location>
</feature>
<proteinExistence type="predicted"/>
<dbReference type="InParanoid" id="G4U0S3"/>
<keyword evidence="3" id="KW-1185">Reference proteome</keyword>
<feature type="compositionally biased region" description="Polar residues" evidence="1">
    <location>
        <begin position="53"/>
        <end position="67"/>
    </location>
</feature>
<evidence type="ECO:0000256" key="1">
    <source>
        <dbReference type="SAM" id="MobiDB-lite"/>
    </source>
</evidence>
<protein>
    <submittedName>
        <fullName evidence="2">Uncharacterized protein</fullName>
    </submittedName>
</protein>
<feature type="compositionally biased region" description="Basic residues" evidence="1">
    <location>
        <begin position="68"/>
        <end position="78"/>
    </location>
</feature>
<evidence type="ECO:0000313" key="2">
    <source>
        <dbReference type="EMBL" id="CCA77166.1"/>
    </source>
</evidence>
<comment type="caution">
    <text evidence="2">The sequence shown here is derived from an EMBL/GenBank/DDBJ whole genome shotgun (WGS) entry which is preliminary data.</text>
</comment>
<gene>
    <name evidence="2" type="ORF">PIIN_11148</name>
</gene>
<sequence>MVPEWVRAVDSVSPPPAMSTEFIEPESIIQSLPMRNGLSSSTAHPFGLSAVSFQSERTPSFTSSSQLPRRRVLSKAHQRPADIKTSNTVPTAFPHNTSLPTPISPTALFHPYYLQPLPPTPQERTPE</sequence>
<dbReference type="Proteomes" id="UP000007148">
    <property type="component" value="Unassembled WGS sequence"/>
</dbReference>
<reference evidence="2 3" key="1">
    <citation type="journal article" date="2011" name="PLoS Pathog.">
        <title>Endophytic Life Strategies Decoded by Genome and Transcriptome Analyses of the Mutualistic Root Symbiont Piriformospora indica.</title>
        <authorList>
            <person name="Zuccaro A."/>
            <person name="Lahrmann U."/>
            <person name="Guldener U."/>
            <person name="Langen G."/>
            <person name="Pfiffi S."/>
            <person name="Biedenkopf D."/>
            <person name="Wong P."/>
            <person name="Samans B."/>
            <person name="Grimm C."/>
            <person name="Basiewicz M."/>
            <person name="Murat C."/>
            <person name="Martin F."/>
            <person name="Kogel K.H."/>
        </authorList>
    </citation>
    <scope>NUCLEOTIDE SEQUENCE [LARGE SCALE GENOMIC DNA]</scope>
    <source>
        <strain evidence="2 3">DSM 11827</strain>
    </source>
</reference>